<organism evidence="2 3">
    <name type="scientific">Aspergillus nanangensis</name>
    <dbReference type="NCBI Taxonomy" id="2582783"/>
    <lineage>
        <taxon>Eukaryota</taxon>
        <taxon>Fungi</taxon>
        <taxon>Dikarya</taxon>
        <taxon>Ascomycota</taxon>
        <taxon>Pezizomycotina</taxon>
        <taxon>Eurotiomycetes</taxon>
        <taxon>Eurotiomycetidae</taxon>
        <taxon>Eurotiales</taxon>
        <taxon>Aspergillaceae</taxon>
        <taxon>Aspergillus</taxon>
        <taxon>Aspergillus subgen. Circumdati</taxon>
    </lineage>
</organism>
<feature type="compositionally biased region" description="Acidic residues" evidence="1">
    <location>
        <begin position="483"/>
        <end position="496"/>
    </location>
</feature>
<dbReference type="Proteomes" id="UP001194746">
    <property type="component" value="Unassembled WGS sequence"/>
</dbReference>
<feature type="compositionally biased region" description="Polar residues" evidence="1">
    <location>
        <begin position="278"/>
        <end position="287"/>
    </location>
</feature>
<accession>A0AAD4CEK9</accession>
<feature type="compositionally biased region" description="Polar residues" evidence="1">
    <location>
        <begin position="572"/>
        <end position="588"/>
    </location>
</feature>
<feature type="compositionally biased region" description="Basic and acidic residues" evidence="1">
    <location>
        <begin position="86"/>
        <end position="95"/>
    </location>
</feature>
<dbReference type="AlphaFoldDB" id="A0AAD4CEK9"/>
<feature type="region of interest" description="Disordered" evidence="1">
    <location>
        <begin position="354"/>
        <end position="707"/>
    </location>
</feature>
<protein>
    <submittedName>
        <fullName evidence="2">Velvet protein</fullName>
    </submittedName>
</protein>
<feature type="compositionally biased region" description="Low complexity" evidence="1">
    <location>
        <begin position="627"/>
        <end position="640"/>
    </location>
</feature>
<keyword evidence="3" id="KW-1185">Reference proteome</keyword>
<feature type="region of interest" description="Disordered" evidence="1">
    <location>
        <begin position="263"/>
        <end position="333"/>
    </location>
</feature>
<feature type="region of interest" description="Disordered" evidence="1">
    <location>
        <begin position="1"/>
        <end position="172"/>
    </location>
</feature>
<dbReference type="EMBL" id="VCAU01000104">
    <property type="protein sequence ID" value="KAF9885080.1"/>
    <property type="molecule type" value="Genomic_DNA"/>
</dbReference>
<feature type="compositionally biased region" description="Basic and acidic residues" evidence="1">
    <location>
        <begin position="669"/>
        <end position="680"/>
    </location>
</feature>
<evidence type="ECO:0000313" key="2">
    <source>
        <dbReference type="EMBL" id="KAF9885080.1"/>
    </source>
</evidence>
<evidence type="ECO:0000313" key="3">
    <source>
        <dbReference type="Proteomes" id="UP001194746"/>
    </source>
</evidence>
<feature type="compositionally biased region" description="Basic and acidic residues" evidence="1">
    <location>
        <begin position="595"/>
        <end position="622"/>
    </location>
</feature>
<evidence type="ECO:0000256" key="1">
    <source>
        <dbReference type="SAM" id="MobiDB-lite"/>
    </source>
</evidence>
<feature type="compositionally biased region" description="Basic and acidic residues" evidence="1">
    <location>
        <begin position="307"/>
        <end position="319"/>
    </location>
</feature>
<feature type="compositionally biased region" description="Basic residues" evidence="1">
    <location>
        <begin position="320"/>
        <end position="333"/>
    </location>
</feature>
<proteinExistence type="predicted"/>
<comment type="caution">
    <text evidence="2">The sequence shown here is derived from an EMBL/GenBank/DDBJ whole genome shotgun (WGS) entry which is preliminary data.</text>
</comment>
<sequence length="707" mass="78892">MTGTTVVADTVVEPHRQLHQSLEATCNPPQPPGRFYTRKHSRTSSFDSGEYDWSSDVSGRFDDAESDFAPKQGSPFTSHSAKRRRSNDWPEDPAHKASSSPRYHRWPFHNYGKGTSSPRPITRRQGRRSRFVEGSMNDSVSEKPPSIFFRDEPRSTAAAPPPPPGNVPGQRNSGIFRFGKAIASAFNPFGVWGNVSDIWKNPQEEKPSAPANDALAQAEKAYAELKKSGYKGTLKGSYLQQQAQADSNHIAEETWTVIQEKMDYKPTGRHSRQDSTETHGTGSSFRNSFHELRKAKSSLGILSSANRKSDESDSNEVRRQKSRKELHRQAKLMKRVSNLEDKLERTRRELQILLGDEGESAQPDATLCQEMPYPRKFVPGALPTLPSERLLQDESVSALLKSSAEQPETEPEPEPLKSMLENVRRSPVQDQGNERRGPTGKRPAKPKVSQQSTEDQTLDEAVDSPSRKRKSPAPQLANTDPTEVQEEEEEEEEEEEARNVSQNEEEKPAVTDATSPPRKPKLPKMVKADSPGSVERKPSQENLLLSEKDTRPPSQKRGRRPTPPSRFVGKRSPSSTARKTSNSRNTTPCLRMKKGRSDLRSGSGGKDDISDDHPDKENHTQHDQVGPDDQPISSASSSPSKSDRPKYVYNYIPPVPPLPKDIAATAAKADQRLAKEIERRRSQKTKGGRTGQTQGPEGPFKWPEDIF</sequence>
<gene>
    <name evidence="2" type="primary">VE1_2</name>
    <name evidence="2" type="ORF">FE257_000720</name>
</gene>
<name>A0AAD4CEK9_ASPNN</name>
<reference evidence="2" key="2">
    <citation type="submission" date="2020-02" db="EMBL/GenBank/DDBJ databases">
        <authorList>
            <person name="Gilchrist C.L.M."/>
            <person name="Chooi Y.-H."/>
        </authorList>
    </citation>
    <scope>NUCLEOTIDE SEQUENCE</scope>
    <source>
        <strain evidence="2">MST-FP2251</strain>
    </source>
</reference>
<feature type="compositionally biased region" description="Basic and acidic residues" evidence="1">
    <location>
        <begin position="263"/>
        <end position="277"/>
    </location>
</feature>
<reference evidence="2" key="1">
    <citation type="journal article" date="2019" name="Beilstein J. Org. Chem.">
        <title>Nanangenines: drimane sesquiterpenoids as the dominant metabolite cohort of a novel Australian fungus, Aspergillus nanangensis.</title>
        <authorList>
            <person name="Lacey H.J."/>
            <person name="Gilchrist C.L.M."/>
            <person name="Crombie A."/>
            <person name="Kalaitzis J.A."/>
            <person name="Vuong D."/>
            <person name="Rutledge P.J."/>
            <person name="Turner P."/>
            <person name="Pitt J.I."/>
            <person name="Lacey E."/>
            <person name="Chooi Y.H."/>
            <person name="Piggott A.M."/>
        </authorList>
    </citation>
    <scope>NUCLEOTIDE SEQUENCE</scope>
    <source>
        <strain evidence="2">MST-FP2251</strain>
    </source>
</reference>